<dbReference type="HAMAP" id="MF_02071">
    <property type="entry name" value="RlpA"/>
    <property type="match status" value="1"/>
</dbReference>
<dbReference type="InterPro" id="IPR012997">
    <property type="entry name" value="RplA"/>
</dbReference>
<evidence type="ECO:0000256" key="1">
    <source>
        <dbReference type="ARBA" id="ARBA00023239"/>
    </source>
</evidence>
<organism evidence="4">
    <name type="scientific">uncultured Caudovirales phage</name>
    <dbReference type="NCBI Taxonomy" id="2100421"/>
    <lineage>
        <taxon>Viruses</taxon>
        <taxon>Duplodnaviria</taxon>
        <taxon>Heunggongvirae</taxon>
        <taxon>Uroviricota</taxon>
        <taxon>Caudoviricetes</taxon>
        <taxon>Peduoviridae</taxon>
        <taxon>Maltschvirus</taxon>
        <taxon>Maltschvirus maltsch</taxon>
    </lineage>
</organism>
<dbReference type="NCBIfam" id="TIGR00413">
    <property type="entry name" value="rlpA"/>
    <property type="match status" value="1"/>
</dbReference>
<keyword evidence="1" id="KW-0456">Lyase</keyword>
<name>A0A6J7X3C5_9CAUD</name>
<keyword evidence="4" id="KW-0449">Lipoprotein</keyword>
<dbReference type="GO" id="GO:0016829">
    <property type="term" value="F:lyase activity"/>
    <property type="evidence" value="ECO:0007669"/>
    <property type="project" value="UniProtKB-KW"/>
</dbReference>
<evidence type="ECO:0000256" key="2">
    <source>
        <dbReference type="ARBA" id="ARBA00023316"/>
    </source>
</evidence>
<keyword evidence="2" id="KW-0961">Cell wall biogenesis/degradation</keyword>
<dbReference type="SUPFAM" id="SSF50685">
    <property type="entry name" value="Barwin-like endoglucanases"/>
    <property type="match status" value="1"/>
</dbReference>
<evidence type="ECO:0000313" key="4">
    <source>
        <dbReference type="EMBL" id="CAB5223462.1"/>
    </source>
</evidence>
<dbReference type="InterPro" id="IPR036908">
    <property type="entry name" value="RlpA-like_sf"/>
</dbReference>
<feature type="domain" description="RlpA-like protein double-psi beta-barrel" evidence="3">
    <location>
        <begin position="29"/>
        <end position="117"/>
    </location>
</feature>
<dbReference type="InterPro" id="IPR034718">
    <property type="entry name" value="RlpA"/>
</dbReference>
<dbReference type="Gene3D" id="2.40.40.10">
    <property type="entry name" value="RlpA-like domain"/>
    <property type="match status" value="1"/>
</dbReference>
<gene>
    <name evidence="4" type="ORF">UFOVP383_60</name>
</gene>
<dbReference type="PANTHER" id="PTHR34183:SF1">
    <property type="entry name" value="ENDOLYTIC PEPTIDOGLYCAN TRANSGLYCOSYLASE RLPA"/>
    <property type="match status" value="1"/>
</dbReference>
<evidence type="ECO:0000259" key="3">
    <source>
        <dbReference type="Pfam" id="PF03330"/>
    </source>
</evidence>
<protein>
    <submittedName>
        <fullName evidence="4">Rare lipoprotein A</fullName>
    </submittedName>
</protein>
<accession>A0A6J7X3C5</accession>
<dbReference type="CDD" id="cd22268">
    <property type="entry name" value="DPBB_RlpA-like"/>
    <property type="match status" value="1"/>
</dbReference>
<sequence length="120" mass="12927">MLHSFFRLCLAASLFVPLAPQDAQAYSGCGSSSWYGAEFDGQRTANGERFSSKAMTAAHRSLPFGTILKVVNRANGRSVRIRVNDSGPYFGGRVLDLSRSAFARIASVDQGVADVCYTVV</sequence>
<dbReference type="EMBL" id="LR798321">
    <property type="protein sequence ID" value="CAB5223462.1"/>
    <property type="molecule type" value="Genomic_DNA"/>
</dbReference>
<proteinExistence type="inferred from homology"/>
<dbReference type="InterPro" id="IPR009009">
    <property type="entry name" value="RlpA-like_DPBB"/>
</dbReference>
<dbReference type="GO" id="GO:0071555">
    <property type="term" value="P:cell wall organization"/>
    <property type="evidence" value="ECO:0007669"/>
    <property type="project" value="UniProtKB-KW"/>
</dbReference>
<dbReference type="Pfam" id="PF03330">
    <property type="entry name" value="DPBB_1"/>
    <property type="match status" value="1"/>
</dbReference>
<dbReference type="PANTHER" id="PTHR34183">
    <property type="entry name" value="ENDOLYTIC PEPTIDOGLYCAN TRANSGLYCOSYLASE RLPA"/>
    <property type="match status" value="1"/>
</dbReference>
<reference evidence="4" key="1">
    <citation type="submission" date="2020-05" db="EMBL/GenBank/DDBJ databases">
        <authorList>
            <person name="Chiriac C."/>
            <person name="Salcher M."/>
            <person name="Ghai R."/>
            <person name="Kavagutti S V."/>
        </authorList>
    </citation>
    <scope>NUCLEOTIDE SEQUENCE</scope>
</reference>